<dbReference type="Pfam" id="PF01259">
    <property type="entry name" value="SAICAR_synt"/>
    <property type="match status" value="1"/>
</dbReference>
<dbReference type="Proteomes" id="UP000177817">
    <property type="component" value="Unassembled WGS sequence"/>
</dbReference>
<protein>
    <recommendedName>
        <fullName evidence="8">Phosphoribosylaminoimidazole-succinocarboxamide synthase</fullName>
        <ecNumber evidence="8">6.3.2.6</ecNumber>
    </recommendedName>
    <alternativeName>
        <fullName evidence="8">SAICAR synthetase</fullName>
    </alternativeName>
</protein>
<dbReference type="GO" id="GO:0006189">
    <property type="term" value="P:'de novo' IMP biosynthetic process"/>
    <property type="evidence" value="ECO:0007669"/>
    <property type="project" value="UniProtKB-UniRule"/>
</dbReference>
<comment type="caution">
    <text evidence="10">The sequence shown here is derived from an EMBL/GenBank/DDBJ whole genome shotgun (WGS) entry which is preliminary data.</text>
</comment>
<name>A0A1G2BMW8_9BACT</name>
<keyword evidence="3 8" id="KW-0436">Ligase</keyword>
<comment type="catalytic activity">
    <reaction evidence="7 8">
        <text>5-amino-1-(5-phospho-D-ribosyl)imidazole-4-carboxylate + L-aspartate + ATP = (2S)-2-[5-amino-1-(5-phospho-beta-D-ribosyl)imidazole-4-carboxamido]succinate + ADP + phosphate + 2 H(+)</text>
        <dbReference type="Rhea" id="RHEA:22628"/>
        <dbReference type="ChEBI" id="CHEBI:15378"/>
        <dbReference type="ChEBI" id="CHEBI:29991"/>
        <dbReference type="ChEBI" id="CHEBI:30616"/>
        <dbReference type="ChEBI" id="CHEBI:43474"/>
        <dbReference type="ChEBI" id="CHEBI:58443"/>
        <dbReference type="ChEBI" id="CHEBI:77657"/>
        <dbReference type="ChEBI" id="CHEBI:456216"/>
        <dbReference type="EC" id="6.3.2.6"/>
    </reaction>
</comment>
<reference evidence="10 11" key="1">
    <citation type="journal article" date="2016" name="Nat. Commun.">
        <title>Thousands of microbial genomes shed light on interconnected biogeochemical processes in an aquifer system.</title>
        <authorList>
            <person name="Anantharaman K."/>
            <person name="Brown C.T."/>
            <person name="Hug L.A."/>
            <person name="Sharon I."/>
            <person name="Castelle C.J."/>
            <person name="Probst A.J."/>
            <person name="Thomas B.C."/>
            <person name="Singh A."/>
            <person name="Wilkins M.J."/>
            <person name="Karaoz U."/>
            <person name="Brodie E.L."/>
            <person name="Williams K.H."/>
            <person name="Hubbard S.S."/>
            <person name="Banfield J.F."/>
        </authorList>
    </citation>
    <scope>NUCLEOTIDE SEQUENCE [LARGE SCALE GENOMIC DNA]</scope>
</reference>
<organism evidence="10 11">
    <name type="scientific">Candidatus Komeilibacteria bacterium RIFCSPHIGHO2_01_FULL_52_14</name>
    <dbReference type="NCBI Taxonomy" id="1798549"/>
    <lineage>
        <taxon>Bacteria</taxon>
        <taxon>Candidatus Komeiliibacteriota</taxon>
    </lineage>
</organism>
<evidence type="ECO:0000256" key="6">
    <source>
        <dbReference type="ARBA" id="ARBA00022840"/>
    </source>
</evidence>
<evidence type="ECO:0000313" key="10">
    <source>
        <dbReference type="EMBL" id="OGY89670.1"/>
    </source>
</evidence>
<dbReference type="HAMAP" id="MF_00137">
    <property type="entry name" value="SAICAR_synth"/>
    <property type="match status" value="1"/>
</dbReference>
<dbReference type="PROSITE" id="PS01058">
    <property type="entry name" value="SAICAR_SYNTHETASE_2"/>
    <property type="match status" value="1"/>
</dbReference>
<dbReference type="PANTHER" id="PTHR43700:SF1">
    <property type="entry name" value="PHOSPHORIBOSYLAMINOIMIDAZOLE-SUCCINOCARBOXAMIDE SYNTHASE"/>
    <property type="match status" value="1"/>
</dbReference>
<evidence type="ECO:0000256" key="3">
    <source>
        <dbReference type="ARBA" id="ARBA00022598"/>
    </source>
</evidence>
<dbReference type="NCBIfam" id="NF010568">
    <property type="entry name" value="PRK13961.1"/>
    <property type="match status" value="1"/>
</dbReference>
<dbReference type="GO" id="GO:0005737">
    <property type="term" value="C:cytoplasm"/>
    <property type="evidence" value="ECO:0007669"/>
    <property type="project" value="TreeGrafter"/>
</dbReference>
<dbReference type="SUPFAM" id="SSF56104">
    <property type="entry name" value="SAICAR synthase-like"/>
    <property type="match status" value="1"/>
</dbReference>
<dbReference type="AlphaFoldDB" id="A0A1G2BMW8"/>
<comment type="pathway">
    <text evidence="1 8">Purine metabolism; IMP biosynthesis via de novo pathway; 5-amino-1-(5-phospho-D-ribosyl)imidazole-4-carboxamide from 5-amino-1-(5-phospho-D-ribosyl)imidazole-4-carboxylate: step 1/2.</text>
</comment>
<feature type="domain" description="SAICAR synthetase/ADE2 N-terminal" evidence="9">
    <location>
        <begin position="20"/>
        <end position="274"/>
    </location>
</feature>
<keyword evidence="5 8" id="KW-0658">Purine biosynthesis</keyword>
<proteinExistence type="inferred from homology"/>
<evidence type="ECO:0000313" key="11">
    <source>
        <dbReference type="Proteomes" id="UP000177817"/>
    </source>
</evidence>
<dbReference type="Gene3D" id="3.30.470.20">
    <property type="entry name" value="ATP-grasp fold, B domain"/>
    <property type="match status" value="1"/>
</dbReference>
<dbReference type="PROSITE" id="PS01057">
    <property type="entry name" value="SAICAR_SYNTHETASE_1"/>
    <property type="match status" value="1"/>
</dbReference>
<dbReference type="GO" id="GO:0005524">
    <property type="term" value="F:ATP binding"/>
    <property type="evidence" value="ECO:0007669"/>
    <property type="project" value="UniProtKB-KW"/>
</dbReference>
<dbReference type="InterPro" id="IPR028923">
    <property type="entry name" value="SAICAR_synt/ADE2_N"/>
</dbReference>
<dbReference type="Gene3D" id="3.30.200.20">
    <property type="entry name" value="Phosphorylase Kinase, domain 1"/>
    <property type="match status" value="1"/>
</dbReference>
<gene>
    <name evidence="8" type="primary">purC</name>
    <name evidence="10" type="ORF">A2677_01550</name>
</gene>
<comment type="similarity">
    <text evidence="2 8">Belongs to the SAICAR synthetase family.</text>
</comment>
<dbReference type="UniPathway" id="UPA00074">
    <property type="reaction ID" value="UER00131"/>
</dbReference>
<dbReference type="PANTHER" id="PTHR43700">
    <property type="entry name" value="PHOSPHORIBOSYLAMINOIMIDAZOLE-SUCCINOCARBOXAMIDE SYNTHASE"/>
    <property type="match status" value="1"/>
</dbReference>
<evidence type="ECO:0000256" key="4">
    <source>
        <dbReference type="ARBA" id="ARBA00022741"/>
    </source>
</evidence>
<dbReference type="EMBL" id="MHKK01000027">
    <property type="protein sequence ID" value="OGY89670.1"/>
    <property type="molecule type" value="Genomic_DNA"/>
</dbReference>
<dbReference type="CDD" id="cd01414">
    <property type="entry name" value="SAICAR_synt_Sc"/>
    <property type="match status" value="1"/>
</dbReference>
<evidence type="ECO:0000259" key="9">
    <source>
        <dbReference type="Pfam" id="PF01259"/>
    </source>
</evidence>
<evidence type="ECO:0000256" key="1">
    <source>
        <dbReference type="ARBA" id="ARBA00004672"/>
    </source>
</evidence>
<evidence type="ECO:0000256" key="8">
    <source>
        <dbReference type="HAMAP-Rule" id="MF_00137"/>
    </source>
</evidence>
<dbReference type="GO" id="GO:0004639">
    <property type="term" value="F:phosphoribosylaminoimidazolesuccinocarboxamide synthase activity"/>
    <property type="evidence" value="ECO:0007669"/>
    <property type="project" value="UniProtKB-UniRule"/>
</dbReference>
<keyword evidence="6 8" id="KW-0067">ATP-binding</keyword>
<evidence type="ECO:0000256" key="7">
    <source>
        <dbReference type="ARBA" id="ARBA00048475"/>
    </source>
</evidence>
<accession>A0A1G2BMW8</accession>
<evidence type="ECO:0000256" key="2">
    <source>
        <dbReference type="ARBA" id="ARBA00010190"/>
    </source>
</evidence>
<evidence type="ECO:0000256" key="5">
    <source>
        <dbReference type="ARBA" id="ARBA00022755"/>
    </source>
</evidence>
<sequence>MPEHTGSTLMKRVGECLPLVHRGKVRDTFAIPDHPDLLLQVASDRISIFDFVLPAEVEGKGQVLTALTVYWLTGVLKDIVPNHLVAYGAGIDTYLPTELCALPELESRALVVRKLAMIPVECVVRGYLTGSGWQSYQRNGQVCGHRLPPGLHDGSRLAAPLFTPTTKSHKGHDQDMDAGKACDQYGSSLGALSLVLYEVAAQHALRDGIIIADTKFEFGNGYCLADEVLTPDSSRFWLVPDWKEAKKAKRSPRGYDKQYAREWGKTVVTPFAENGSPLRLNQLNPRNPKHRSFVASVDVPADVLDQTTVLYLDILNRLAHMDLWSYQGKVMGM</sequence>
<dbReference type="InterPro" id="IPR018236">
    <property type="entry name" value="SAICAR_synthetase_CS"/>
</dbReference>
<keyword evidence="4 8" id="KW-0547">Nucleotide-binding</keyword>
<dbReference type="EC" id="6.3.2.6" evidence="8"/>